<evidence type="ECO:0000259" key="2">
    <source>
        <dbReference type="SMART" id="SM00014"/>
    </source>
</evidence>
<dbReference type="RefSeq" id="WP_083952403.1">
    <property type="nucleotide sequence ID" value="NZ_AP018664.1"/>
</dbReference>
<evidence type="ECO:0000313" key="3">
    <source>
        <dbReference type="EMBL" id="BBD96856.1"/>
    </source>
</evidence>
<dbReference type="Gene3D" id="1.20.144.10">
    <property type="entry name" value="Phosphatidic acid phosphatase type 2/haloperoxidase"/>
    <property type="match status" value="1"/>
</dbReference>
<evidence type="ECO:0000313" key="4">
    <source>
        <dbReference type="Proteomes" id="UP000279959"/>
    </source>
</evidence>
<dbReference type="Pfam" id="PF01569">
    <property type="entry name" value="PAP2"/>
    <property type="match status" value="1"/>
</dbReference>
<proteinExistence type="predicted"/>
<feature type="chain" id="PRO_5019717036" evidence="1">
    <location>
        <begin position="29"/>
        <end position="185"/>
    </location>
</feature>
<protein>
    <submittedName>
        <fullName evidence="3">PAP2 family protein</fullName>
    </submittedName>
</protein>
<dbReference type="InterPro" id="IPR036938">
    <property type="entry name" value="PAP2/HPO_sf"/>
</dbReference>
<feature type="signal peptide" evidence="1">
    <location>
        <begin position="1"/>
        <end position="28"/>
    </location>
</feature>
<keyword evidence="1" id="KW-0732">Signal</keyword>
<dbReference type="InterPro" id="IPR000326">
    <property type="entry name" value="PAP2/HPO"/>
</dbReference>
<sequence length="185" mass="18953">MRDGVKTRWIACAALMAAATGHGGPAQASDRAWSQASTAGAGILVGAALGVPLVKGDGGGLAQAAESIGIGGGIAYGLKQVVPEWRPDHSDRKGFPSAHSSVAFSAAATLYNRYGWEVGLPAHLLALFVGTARVEAHKHRWRDVAAGAAIGEASGLLLTQKADDRVRLTPWADLHGGGIALAARF</sequence>
<dbReference type="KEGG" id="sami:SAMIE_1003570"/>
<gene>
    <name evidence="3" type="ORF">SAMIE_1003570</name>
</gene>
<dbReference type="SMART" id="SM00014">
    <property type="entry name" value="acidPPc"/>
    <property type="match status" value="1"/>
</dbReference>
<name>A0A494W0L0_9SPHN</name>
<feature type="domain" description="Phosphatidic acid phosphatase type 2/haloperoxidase" evidence="2">
    <location>
        <begin position="59"/>
        <end position="159"/>
    </location>
</feature>
<dbReference type="Proteomes" id="UP000279959">
    <property type="component" value="Chromosome"/>
</dbReference>
<accession>A0A494W0L0</accession>
<dbReference type="EMBL" id="AP018664">
    <property type="protein sequence ID" value="BBD96856.1"/>
    <property type="molecule type" value="Genomic_DNA"/>
</dbReference>
<keyword evidence="4" id="KW-1185">Reference proteome</keyword>
<organism evidence="3 4">
    <name type="scientific">Sphingobium amiense</name>
    <dbReference type="NCBI Taxonomy" id="135719"/>
    <lineage>
        <taxon>Bacteria</taxon>
        <taxon>Pseudomonadati</taxon>
        <taxon>Pseudomonadota</taxon>
        <taxon>Alphaproteobacteria</taxon>
        <taxon>Sphingomonadales</taxon>
        <taxon>Sphingomonadaceae</taxon>
        <taxon>Sphingobium</taxon>
    </lineage>
</organism>
<dbReference type="AlphaFoldDB" id="A0A494W0L0"/>
<reference evidence="3 4" key="1">
    <citation type="submission" date="2018-05" db="EMBL/GenBank/DDBJ databases">
        <title>Complete Genome Sequence of the Nonylphenol-Degrading Bacterium Sphingobium amiense DSM 16289T.</title>
        <authorList>
            <person name="Ootsuka M."/>
            <person name="Nishizawa T."/>
            <person name="Ohta H."/>
        </authorList>
    </citation>
    <scope>NUCLEOTIDE SEQUENCE [LARGE SCALE GENOMIC DNA]</scope>
    <source>
        <strain evidence="3 4">DSM 16289</strain>
    </source>
</reference>
<dbReference type="SUPFAM" id="SSF48317">
    <property type="entry name" value="Acid phosphatase/Vanadium-dependent haloperoxidase"/>
    <property type="match status" value="1"/>
</dbReference>
<evidence type="ECO:0000256" key="1">
    <source>
        <dbReference type="SAM" id="SignalP"/>
    </source>
</evidence>